<evidence type="ECO:0000256" key="14">
    <source>
        <dbReference type="SAM" id="Coils"/>
    </source>
</evidence>
<dbReference type="InterPro" id="IPR022229">
    <property type="entry name" value="TPPII_Ig-like-2"/>
</dbReference>
<dbReference type="InterPro" id="IPR048383">
    <property type="entry name" value="TPPII_Ig-like-1"/>
</dbReference>
<evidence type="ECO:0000256" key="7">
    <source>
        <dbReference type="ARBA" id="ARBA00022438"/>
    </source>
</evidence>
<evidence type="ECO:0000256" key="1">
    <source>
        <dbReference type="ARBA" id="ARBA00001910"/>
    </source>
</evidence>
<keyword evidence="9 13" id="KW-0645">Protease</keyword>
<dbReference type="GO" id="GO:0006508">
    <property type="term" value="P:proteolysis"/>
    <property type="evidence" value="ECO:0007669"/>
    <property type="project" value="UniProtKB-KW"/>
</dbReference>
<feature type="domain" description="Tripeptidyl peptidase II second Ig-like" evidence="18">
    <location>
        <begin position="1266"/>
        <end position="1452"/>
    </location>
</feature>
<feature type="domain" description="Peptidase S8/S53" evidence="17">
    <location>
        <begin position="502"/>
        <end position="963"/>
    </location>
</feature>
<gene>
    <name evidence="21" type="ORF">G4B88_019432</name>
</gene>
<dbReference type="InterPro" id="IPR046940">
    <property type="entry name" value="TPPII_Ig-like_sf"/>
</dbReference>
<dbReference type="InterPro" id="IPR023828">
    <property type="entry name" value="Peptidase_S8_Ser-AS"/>
</dbReference>
<evidence type="ECO:0000256" key="12">
    <source>
        <dbReference type="ARBA" id="ARBA00023316"/>
    </source>
</evidence>
<dbReference type="InterPro" id="IPR046939">
    <property type="entry name" value="TPPII_C_sf"/>
</dbReference>
<dbReference type="InterPro" id="IPR048384">
    <property type="entry name" value="TPPII_GBD"/>
</dbReference>
<reference evidence="21 22" key="1">
    <citation type="journal article" date="2020" name="bioRxiv">
        <title>Sequence and annotation of 42 cannabis genomes reveals extensive copy number variation in cannabinoid synthesis and pathogen resistance genes.</title>
        <authorList>
            <person name="Mckernan K.J."/>
            <person name="Helbert Y."/>
            <person name="Kane L.T."/>
            <person name="Ebling H."/>
            <person name="Zhang L."/>
            <person name="Liu B."/>
            <person name="Eaton Z."/>
            <person name="Mclaughlin S."/>
            <person name="Kingan S."/>
            <person name="Baybayan P."/>
            <person name="Concepcion G."/>
            <person name="Jordan M."/>
            <person name="Riva A."/>
            <person name="Barbazuk W."/>
            <person name="Harkins T."/>
        </authorList>
    </citation>
    <scope>NUCLEOTIDE SEQUENCE [LARGE SCALE GENOMIC DNA]</scope>
    <source>
        <strain evidence="22">cv. Jamaican Lion 4</strain>
        <tissue evidence="21">Leaf</tissue>
    </source>
</reference>
<dbReference type="Pfam" id="PF21223">
    <property type="entry name" value="TPPII_Ig-like-1"/>
    <property type="match status" value="1"/>
</dbReference>
<feature type="compositionally biased region" description="Low complexity" evidence="15">
    <location>
        <begin position="431"/>
        <end position="440"/>
    </location>
</feature>
<dbReference type="Pfam" id="PF21316">
    <property type="entry name" value="TPPII_GBD"/>
    <property type="match status" value="1"/>
</dbReference>
<dbReference type="GO" id="GO:0004177">
    <property type="term" value="F:aminopeptidase activity"/>
    <property type="evidence" value="ECO:0007669"/>
    <property type="project" value="UniProtKB-KW"/>
</dbReference>
<evidence type="ECO:0000313" key="21">
    <source>
        <dbReference type="EMBL" id="KAF4400223.1"/>
    </source>
</evidence>
<organism evidence="21 22">
    <name type="scientific">Cannabis sativa</name>
    <name type="common">Hemp</name>
    <name type="synonym">Marijuana</name>
    <dbReference type="NCBI Taxonomy" id="3483"/>
    <lineage>
        <taxon>Eukaryota</taxon>
        <taxon>Viridiplantae</taxon>
        <taxon>Streptophyta</taxon>
        <taxon>Embryophyta</taxon>
        <taxon>Tracheophyta</taxon>
        <taxon>Spermatophyta</taxon>
        <taxon>Magnoliopsida</taxon>
        <taxon>eudicotyledons</taxon>
        <taxon>Gunneridae</taxon>
        <taxon>Pentapetalae</taxon>
        <taxon>rosids</taxon>
        <taxon>fabids</taxon>
        <taxon>Rosales</taxon>
        <taxon>Cannabaceae</taxon>
        <taxon>Cannabis</taxon>
    </lineage>
</organism>
<evidence type="ECO:0000256" key="15">
    <source>
        <dbReference type="SAM" id="MobiDB-lite"/>
    </source>
</evidence>
<keyword evidence="8" id="KW-0964">Secreted</keyword>
<dbReference type="InterPro" id="IPR022398">
    <property type="entry name" value="Peptidase_S8_His-AS"/>
</dbReference>
<keyword evidence="7" id="KW-0031">Aminopeptidase</keyword>
<comment type="caution">
    <text evidence="21">The sequence shown here is derived from an EMBL/GenBank/DDBJ whole genome shotgun (WGS) entry which is preliminary data.</text>
</comment>
<dbReference type="PROSITE" id="PS00137">
    <property type="entry name" value="SUBTILASE_HIS"/>
    <property type="match status" value="1"/>
</dbReference>
<dbReference type="Gene3D" id="2.60.40.3170">
    <property type="match status" value="1"/>
</dbReference>
<evidence type="ECO:0000256" key="13">
    <source>
        <dbReference type="PROSITE-ProRule" id="PRU01240"/>
    </source>
</evidence>
<dbReference type="GO" id="GO:0004252">
    <property type="term" value="F:serine-type endopeptidase activity"/>
    <property type="evidence" value="ECO:0007669"/>
    <property type="project" value="UniProtKB-UniRule"/>
</dbReference>
<evidence type="ECO:0000259" key="20">
    <source>
        <dbReference type="Pfam" id="PF21316"/>
    </source>
</evidence>
<dbReference type="FunFam" id="2.60.40.3170:FF:000002">
    <property type="entry name" value="Tripeptidyl-peptidase 2"/>
    <property type="match status" value="1"/>
</dbReference>
<feature type="signal peptide" evidence="16">
    <location>
        <begin position="1"/>
        <end position="26"/>
    </location>
</feature>
<feature type="coiled-coil region" evidence="14">
    <location>
        <begin position="607"/>
        <end position="660"/>
    </location>
</feature>
<name>A0A7J6HY83_CANSA</name>
<dbReference type="PROSITE" id="PS51892">
    <property type="entry name" value="SUBTILASE"/>
    <property type="match status" value="1"/>
</dbReference>
<feature type="active site" description="Charge relay system" evidence="13">
    <location>
        <position position="739"/>
    </location>
</feature>
<feature type="region of interest" description="Disordered" evidence="15">
    <location>
        <begin position="414"/>
        <end position="452"/>
    </location>
</feature>
<dbReference type="InterPro" id="IPR000209">
    <property type="entry name" value="Peptidase_S8/S53_dom"/>
</dbReference>
<dbReference type="Gene3D" id="3.40.50.200">
    <property type="entry name" value="Peptidase S8/S53 domain"/>
    <property type="match status" value="2"/>
</dbReference>
<dbReference type="InterPro" id="IPR015500">
    <property type="entry name" value="Peptidase_S8_subtilisin-rel"/>
</dbReference>
<keyword evidence="8" id="KW-0134">Cell wall</keyword>
<comment type="subcellular location">
    <subcellularLocation>
        <location evidence="3">Secreted</location>
        <location evidence="3">Cell wall</location>
    </subcellularLocation>
</comment>
<keyword evidence="11 13" id="KW-0720">Serine protease</keyword>
<dbReference type="PANTHER" id="PTHR21562:SF69">
    <property type="entry name" value="PECTIN ACETYLESTERASE 9"/>
    <property type="match status" value="1"/>
</dbReference>
<keyword evidence="16" id="KW-0732">Signal</keyword>
<dbReference type="Pfam" id="PF12580">
    <property type="entry name" value="TPPII"/>
    <property type="match status" value="1"/>
</dbReference>
<dbReference type="SUPFAM" id="SSF52743">
    <property type="entry name" value="Subtilisin-like"/>
    <property type="match status" value="1"/>
</dbReference>
<comment type="similarity">
    <text evidence="5 13">Belongs to the peptidase S8 family.</text>
</comment>
<keyword evidence="14" id="KW-0175">Coiled coil</keyword>
<evidence type="ECO:0000256" key="3">
    <source>
        <dbReference type="ARBA" id="ARBA00004191"/>
    </source>
</evidence>
<evidence type="ECO:0000259" key="17">
    <source>
        <dbReference type="Pfam" id="PF00082"/>
    </source>
</evidence>
<evidence type="ECO:0000256" key="8">
    <source>
        <dbReference type="ARBA" id="ARBA00022512"/>
    </source>
</evidence>
<evidence type="ECO:0000256" key="9">
    <source>
        <dbReference type="ARBA" id="ARBA00022670"/>
    </source>
</evidence>
<proteinExistence type="inferred from homology"/>
<evidence type="ECO:0000256" key="5">
    <source>
        <dbReference type="ARBA" id="ARBA00011073"/>
    </source>
</evidence>
<dbReference type="PANTHER" id="PTHR21562">
    <property type="entry name" value="NOTUM-RELATED"/>
    <property type="match status" value="1"/>
</dbReference>
<evidence type="ECO:0000256" key="4">
    <source>
        <dbReference type="ARBA" id="ARBA00005784"/>
    </source>
</evidence>
<dbReference type="Gene3D" id="1.25.40.710">
    <property type="match status" value="1"/>
</dbReference>
<evidence type="ECO:0000256" key="16">
    <source>
        <dbReference type="SAM" id="SignalP"/>
    </source>
</evidence>
<evidence type="ECO:0000256" key="11">
    <source>
        <dbReference type="ARBA" id="ARBA00022825"/>
    </source>
</evidence>
<dbReference type="PRINTS" id="PR00723">
    <property type="entry name" value="SUBTILISIN"/>
</dbReference>
<comment type="similarity">
    <text evidence="4">Belongs to the pectinacetylesterase family.</text>
</comment>
<dbReference type="EMBL" id="JAATIQ010000019">
    <property type="protein sequence ID" value="KAF4400223.1"/>
    <property type="molecule type" value="Genomic_DNA"/>
</dbReference>
<dbReference type="GO" id="GO:0071555">
    <property type="term" value="P:cell wall organization"/>
    <property type="evidence" value="ECO:0007669"/>
    <property type="project" value="UniProtKB-KW"/>
</dbReference>
<dbReference type="Pfam" id="PF03283">
    <property type="entry name" value="PAE"/>
    <property type="match status" value="1"/>
</dbReference>
<dbReference type="InterPro" id="IPR004963">
    <property type="entry name" value="PAE/NOTUM"/>
</dbReference>
<dbReference type="Pfam" id="PF00082">
    <property type="entry name" value="Peptidase_S8"/>
    <property type="match status" value="1"/>
</dbReference>
<keyword evidence="22" id="KW-1185">Reference proteome</keyword>
<evidence type="ECO:0000256" key="2">
    <source>
        <dbReference type="ARBA" id="ARBA00003534"/>
    </source>
</evidence>
<dbReference type="Proteomes" id="UP000583929">
    <property type="component" value="Unassembled WGS sequence"/>
</dbReference>
<sequence length="1781" mass="197111">MELLQLNVVVLSALAMLTCSPWQAFSQKTHLSVGMTLVRNASALGALCLDGSLPAYHLHRGFGAGAKNWLLQFEGGGWCNDIKSCLERANTRRGSTRYMTKFEVFSGILSNNASLNPVNYHAMNDCQPDFYNWNRVKLRYCDGASFAGDGKFDNGTSLLYFRGQRIWEAIVLDLLPKGLGQAHKALLSGCSAGGLASFLHCDNFTKYLPTNTTVKCLSDAGYFLDEADISLNRPMRSLYKEIVSLQGVEQNLDKNCTTHLKLPELCFFPQYALRFIQTPFFVLNSAYDFHHGLVPPSADPHGHWNRCKLNPAACDANQTAILQDFRHDMIVTLNYSFTQNSRRDGMFINSCFAHCQSESQDTWFAVDSPTVHNKKPLEIGTSMLNPMLLLHKLPSVPSSSLSLLQQQFSLLVRPERINQTRRPRKSDSNRRSSSSKRPGTSGSGGVTGSFRVTAMPGSSFGADDNGSLRKFKLNESTFLASLMPKKEIGADRFLEAHPENDGRGVVIAIFDSGVDPAADGLQVTSDGKRKIIDVIDCTGSGDIDTSKVVKTAEDERIIRGASGASLVVNFMWSNPTGEWHVGYKYAYELFTDKLTSRLKKERKKKWEEQNQEEIANAVKQLDEFEQKHCKLEDANIKRVREDLQNRVDYLRKQADSYDDKGPVIDAVVWHDGEYWVAALDTQSLDDDPDSGKLADFLPLANYRVQREYAVLSKLDACTVVLNVYDEGNVLSIVTDSSPHGTHVAGIASAFHPKEPLLNGVAPGAQLISCKIGDSRLGSMETGTGLTRAIIAAIENKCDLINMSYGEPSLLPDYGRFVDLVNEVVNKHRLIFVSSAGNSGPALSTVGAPGGTTSTIIGVGAYVSPAMAAGAHGVVEAPSEGLEYTWSSRGPTADGDLGVSISAPGGAVAPVPTWTLQSRMLMNGTSMASPSACGGVALLLSAMKAEGIQVSPYSVRKALENTCVPVGSVPEDKLSTGHGLMQVDKAHEYLQQSKDVPCVWYQIKVTQSGKTTPVSRGIYLREPSSCQQSSEWTVLVEPKFHEDASNLDDLVPFEECIELHSSDQAVVRTSEYLLLTHNGRTISVVVDPTNLSEGLHYHEIYGIDCKAPWRGPLFRIPITIIKPIAVLNRPPLVTFSRMSFLPGHIERRFLEVPLGATWVEATMQTSGFDTVRRFFVDTVQLCPLQRPNKWESVATFSSPSTKSFSFPVVGGQTMELAIAQFWSSGIGSHEKTIVDFEIAFHGININKDEVLLDGSEAPVRIDAEALMASEKLAPAAILNKVRIPYRPVEAKLSTLTTDRDKLPSGKQTLALKLTYKFKLEDGAEINPFIPLLNNRIYDTKFESQFYMISDTNKRVYAMGDVYPDRSKLPKGEYILQLYLRHDNVQYLEKLKQLVLFIERKLEEKDVVRLSFFSQPDGTVMGNGSYKSSLLVPGIKEAFYVGPPSKDKLPKNCQHGSVLCGAISYGKLSYHGDGDGKNPQKNPASYKISYIVPPNKLDEDKGKVSAPTCTKSVSERIEEEVRDAKVKLLASLKQDTDEEYSEWESLSLSLKSEYPNYTPLLAKILEGLLSRNNIQDKISHNEKVIDAANEVVDSIDKDELIKFLALKIDPEDDEAEKLKKKMETTRDQLAEALYQKGLALAAIESLEAEKNKEADTKDADKSADPSEKDSDTKDVDKSADPSEKDSCSGHPDMFEENFKELKKWVDVKSSKYGTLLVIRERRCGRLGTALKAATDLIQEDGEPPKKKLYDLKISLLEEIGWNHLVKYEKEWLNVRFPPNLPLF</sequence>
<keyword evidence="12" id="KW-0961">Cell wall biogenesis/degradation</keyword>
<accession>A0A7J6HY83</accession>
<dbReference type="EC" id="3.4.14.10" evidence="6"/>
<feature type="chain" id="PRO_5029506611" description="tripeptidyl-peptidase II" evidence="16">
    <location>
        <begin position="27"/>
        <end position="1781"/>
    </location>
</feature>
<protein>
    <recommendedName>
        <fullName evidence="6">tripeptidyl-peptidase II</fullName>
        <ecNumber evidence="6">3.4.14.10</ecNumber>
    </recommendedName>
</protein>
<evidence type="ECO:0000256" key="6">
    <source>
        <dbReference type="ARBA" id="ARBA00012462"/>
    </source>
</evidence>
<feature type="domain" description="Tripeptidyl-peptidase II galactose-binding" evidence="20">
    <location>
        <begin position="1139"/>
        <end position="1223"/>
    </location>
</feature>
<feature type="active site" description="Charge relay system" evidence="13">
    <location>
        <position position="925"/>
    </location>
</feature>
<feature type="region of interest" description="Disordered" evidence="15">
    <location>
        <begin position="1647"/>
        <end position="1689"/>
    </location>
</feature>
<dbReference type="InterPro" id="IPR034051">
    <property type="entry name" value="TPP_II_domain"/>
</dbReference>
<keyword evidence="10 13" id="KW-0378">Hydrolase</keyword>
<evidence type="ECO:0000259" key="18">
    <source>
        <dbReference type="Pfam" id="PF12580"/>
    </source>
</evidence>
<dbReference type="FunFam" id="3.40.50.200:FF:000013">
    <property type="entry name" value="Tripeptidyl-peptidase 2 homolog"/>
    <property type="match status" value="1"/>
</dbReference>
<dbReference type="PROSITE" id="PS00138">
    <property type="entry name" value="SUBTILASE_SER"/>
    <property type="match status" value="1"/>
</dbReference>
<dbReference type="GO" id="GO:0008240">
    <property type="term" value="F:tripeptidyl-peptidase activity"/>
    <property type="evidence" value="ECO:0007669"/>
    <property type="project" value="UniProtKB-EC"/>
</dbReference>
<evidence type="ECO:0000256" key="10">
    <source>
        <dbReference type="ARBA" id="ARBA00022801"/>
    </source>
</evidence>
<feature type="domain" description="Tripeptidyl-peptidase II first Ig-like" evidence="19">
    <location>
        <begin position="1013"/>
        <end position="1120"/>
    </location>
</feature>
<evidence type="ECO:0000313" key="22">
    <source>
        <dbReference type="Proteomes" id="UP000583929"/>
    </source>
</evidence>
<dbReference type="InterPro" id="IPR036852">
    <property type="entry name" value="Peptidase_S8/S53_dom_sf"/>
</dbReference>
<comment type="catalytic activity">
    <reaction evidence="1">
        <text>Release of an N-terminal tripeptide from a polypeptide.</text>
        <dbReference type="EC" id="3.4.14.10"/>
    </reaction>
</comment>
<evidence type="ECO:0000259" key="19">
    <source>
        <dbReference type="Pfam" id="PF21223"/>
    </source>
</evidence>
<dbReference type="CDD" id="cd04857">
    <property type="entry name" value="Peptidases_S8_Tripeptidyl_Aminopeptidase_II"/>
    <property type="match status" value="1"/>
</dbReference>
<feature type="active site" description="Charge relay system" evidence="13">
    <location>
        <position position="511"/>
    </location>
</feature>
<comment type="function">
    <text evidence="2">Hydrolyzes acetyl esters in homogalacturonan regions of pectin. In type I primary cell wall, galacturonic acid residues of pectin can be acetylated at the O-2 and O-3 positions. Decreasing the degree of acetylation of pectin gels in vitro alters their physical properties.</text>
</comment>